<dbReference type="Gene3D" id="3.40.50.12780">
    <property type="entry name" value="N-terminal domain of ligase-like"/>
    <property type="match status" value="1"/>
</dbReference>
<sequence>MSNANIITLFDKAVEIYKNEPAIIFEGKTITYHELENNINKLAELLIHKKIKKGNYVGVCIRKSPELIYAAMAVLKLGAVYVPLAPEYPVSRTDYIIKDAGIDSLIVNSDMRDKFNVKNVICPTEGLSETNVPKIATEIMQHDDLAYAIYTSGTTGKPKGVMIHCGGFLNRIQWQRKYFNVDFKDRILHKAPIGFDISLWEMFLPLVSGASLVISKENGYMDVEYIINLIESTRVTISQFVPSILRILVEYTNTNGSSKLACLRKIVSSGEELTFGLLKAFTQYYPDIKLYNFYGPTETSICVTSCCLNECESKSYVPLGDAIDNMEVFLLDDDNRLIMDSHIKGEICISGIGVGKGYINKPQETEYAFCKHYSREGEVMYRTGDIGYYCDNDLVYVGRKDQTVKIRGNRVDLGEIEVKICEIRQIEAAVVKCFKTEQESQILAAFYKPVNKDSDSLKIQELLTEYLKNELPAYMLPQQYIKVDEFELTSNGKIDREKLKLKEKTSRISVNNGFYPDRDKKAIITELFTKYLNCEISEDDDFFILGGSSLEAIRMIMEINNELNISLKYTDVMLDLTVNGIVNACDSV</sequence>
<name>U4QWQ1_9FIRM</name>
<dbReference type="InterPro" id="IPR010071">
    <property type="entry name" value="AA_adenyl_dom"/>
</dbReference>
<dbReference type="Gene3D" id="1.10.1200.10">
    <property type="entry name" value="ACP-like"/>
    <property type="match status" value="1"/>
</dbReference>
<feature type="domain" description="Carrier" evidence="3">
    <location>
        <begin position="515"/>
        <end position="588"/>
    </location>
</feature>
<dbReference type="Pfam" id="PF13193">
    <property type="entry name" value="AMP-binding_C"/>
    <property type="match status" value="1"/>
</dbReference>
<dbReference type="SUPFAM" id="SSF56801">
    <property type="entry name" value="Acetyl-CoA synthetase-like"/>
    <property type="match status" value="1"/>
</dbReference>
<dbReference type="InterPro" id="IPR009081">
    <property type="entry name" value="PP-bd_ACP"/>
</dbReference>
<dbReference type="SUPFAM" id="SSF47336">
    <property type="entry name" value="ACP-like"/>
    <property type="match status" value="1"/>
</dbReference>
<accession>U4QWQ1</accession>
<dbReference type="EMBL" id="ATAY01000098">
    <property type="protein sequence ID" value="EPR07731.1"/>
    <property type="molecule type" value="Genomic_DNA"/>
</dbReference>
<organism evidence="4 5">
    <name type="scientific">Ruminiclostridium papyrosolvens C7</name>
    <dbReference type="NCBI Taxonomy" id="1330534"/>
    <lineage>
        <taxon>Bacteria</taxon>
        <taxon>Bacillati</taxon>
        <taxon>Bacillota</taxon>
        <taxon>Clostridia</taxon>
        <taxon>Eubacteriales</taxon>
        <taxon>Oscillospiraceae</taxon>
        <taxon>Ruminiclostridium</taxon>
    </lineage>
</organism>
<keyword evidence="2" id="KW-0597">Phosphoprotein</keyword>
<dbReference type="FunFam" id="3.40.50.980:FF:000001">
    <property type="entry name" value="Non-ribosomal peptide synthetase"/>
    <property type="match status" value="1"/>
</dbReference>
<proteinExistence type="predicted"/>
<dbReference type="Proteomes" id="UP000016860">
    <property type="component" value="Unassembled WGS sequence"/>
</dbReference>
<dbReference type="Pfam" id="PF00550">
    <property type="entry name" value="PP-binding"/>
    <property type="match status" value="1"/>
</dbReference>
<dbReference type="InterPro" id="IPR036736">
    <property type="entry name" value="ACP-like_sf"/>
</dbReference>
<protein>
    <recommendedName>
        <fullName evidence="3">Carrier domain-containing protein</fullName>
    </recommendedName>
</protein>
<dbReference type="RefSeq" id="WP_020817272.1">
    <property type="nucleotide sequence ID" value="NZ_ATAY01000098.1"/>
</dbReference>
<dbReference type="PROSITE" id="PS50075">
    <property type="entry name" value="CARRIER"/>
    <property type="match status" value="1"/>
</dbReference>
<dbReference type="InterPro" id="IPR042099">
    <property type="entry name" value="ANL_N_sf"/>
</dbReference>
<dbReference type="Pfam" id="PF00501">
    <property type="entry name" value="AMP-binding"/>
    <property type="match status" value="1"/>
</dbReference>
<evidence type="ECO:0000256" key="1">
    <source>
        <dbReference type="ARBA" id="ARBA00022450"/>
    </source>
</evidence>
<dbReference type="STRING" id="1330534.L323_19600"/>
<evidence type="ECO:0000313" key="5">
    <source>
        <dbReference type="Proteomes" id="UP000016860"/>
    </source>
</evidence>
<comment type="caution">
    <text evidence="4">The sequence shown here is derived from an EMBL/GenBank/DDBJ whole genome shotgun (WGS) entry which is preliminary data.</text>
</comment>
<evidence type="ECO:0000256" key="2">
    <source>
        <dbReference type="ARBA" id="ARBA00022553"/>
    </source>
</evidence>
<dbReference type="InterPro" id="IPR000873">
    <property type="entry name" value="AMP-dep_synth/lig_dom"/>
</dbReference>
<dbReference type="CDD" id="cd05930">
    <property type="entry name" value="A_NRPS"/>
    <property type="match status" value="1"/>
</dbReference>
<evidence type="ECO:0000259" key="3">
    <source>
        <dbReference type="PROSITE" id="PS50075"/>
    </source>
</evidence>
<dbReference type="OrthoDB" id="51171at2"/>
<evidence type="ECO:0000313" key="4">
    <source>
        <dbReference type="EMBL" id="EPR07731.1"/>
    </source>
</evidence>
<dbReference type="AlphaFoldDB" id="U4QWQ1"/>
<dbReference type="InterPro" id="IPR020459">
    <property type="entry name" value="AMP-binding"/>
</dbReference>
<dbReference type="InterPro" id="IPR045851">
    <property type="entry name" value="AMP-bd_C_sf"/>
</dbReference>
<gene>
    <name evidence="4" type="ORF">L323_19600</name>
</gene>
<dbReference type="NCBIfam" id="TIGR01733">
    <property type="entry name" value="AA-adenyl-dom"/>
    <property type="match status" value="1"/>
</dbReference>
<dbReference type="InterPro" id="IPR025110">
    <property type="entry name" value="AMP-bd_C"/>
</dbReference>
<dbReference type="PANTHER" id="PTHR44845:SF7">
    <property type="entry name" value="PLIPASTATIN SYNTHASE SUBUNIT D"/>
    <property type="match status" value="1"/>
</dbReference>
<dbReference type="PRINTS" id="PR00154">
    <property type="entry name" value="AMPBINDING"/>
</dbReference>
<dbReference type="PANTHER" id="PTHR44845">
    <property type="entry name" value="CARRIER DOMAIN-CONTAINING PROTEIN"/>
    <property type="match status" value="1"/>
</dbReference>
<dbReference type="PATRIC" id="fig|1330534.3.peg.3889"/>
<dbReference type="Gene3D" id="3.30.300.30">
    <property type="match status" value="1"/>
</dbReference>
<keyword evidence="1" id="KW-0596">Phosphopantetheine</keyword>
<reference evidence="4 5" key="1">
    <citation type="journal article" date="2013" name="Genome Announc.">
        <title>Draft Genome Sequence of the Cellulolytic Bacterium Clostridium papyrosolvens C7 (ATCC 700395).</title>
        <authorList>
            <person name="Zepeda V."/>
            <person name="Dassa B."/>
            <person name="Borovok I."/>
            <person name="Lamed R."/>
            <person name="Bayer E.A."/>
            <person name="Cate J.H."/>
        </authorList>
    </citation>
    <scope>NUCLEOTIDE SEQUENCE [LARGE SCALE GENOMIC DNA]</scope>
    <source>
        <strain evidence="4 5">C7</strain>
    </source>
</reference>